<dbReference type="InterPro" id="IPR050331">
    <property type="entry name" value="Zinc_finger"/>
</dbReference>
<keyword evidence="9" id="KW-0539">Nucleus</keyword>
<feature type="compositionally biased region" description="Basic and acidic residues" evidence="11">
    <location>
        <begin position="177"/>
        <end position="201"/>
    </location>
</feature>
<dbReference type="FunFam" id="3.30.160.60:FF:000358">
    <property type="entry name" value="zinc finger protein 24"/>
    <property type="match status" value="1"/>
</dbReference>
<dbReference type="OrthoDB" id="6077919at2759"/>
<feature type="compositionally biased region" description="Basic and acidic residues" evidence="11">
    <location>
        <begin position="82"/>
        <end position="93"/>
    </location>
</feature>
<evidence type="ECO:0000256" key="7">
    <source>
        <dbReference type="ARBA" id="ARBA00023125"/>
    </source>
</evidence>
<feature type="compositionally biased region" description="Polar residues" evidence="11">
    <location>
        <begin position="66"/>
        <end position="76"/>
    </location>
</feature>
<feature type="compositionally biased region" description="Basic residues" evidence="11">
    <location>
        <begin position="214"/>
        <end position="228"/>
    </location>
</feature>
<feature type="domain" description="C2H2-type" evidence="12">
    <location>
        <begin position="323"/>
        <end position="350"/>
    </location>
</feature>
<dbReference type="GO" id="GO:0010468">
    <property type="term" value="P:regulation of gene expression"/>
    <property type="evidence" value="ECO:0007669"/>
    <property type="project" value="TreeGrafter"/>
</dbReference>
<feature type="region of interest" description="Disordered" evidence="11">
    <location>
        <begin position="1"/>
        <end position="260"/>
    </location>
</feature>
<dbReference type="GeneID" id="108269098"/>
<dbReference type="InterPro" id="IPR036236">
    <property type="entry name" value="Znf_C2H2_sf"/>
</dbReference>
<feature type="domain" description="C2H2-type" evidence="12">
    <location>
        <begin position="445"/>
        <end position="472"/>
    </location>
</feature>
<evidence type="ECO:0000313" key="13">
    <source>
        <dbReference type="Proteomes" id="UP000221080"/>
    </source>
</evidence>
<dbReference type="PANTHER" id="PTHR16515">
    <property type="entry name" value="PR DOMAIN ZINC FINGER PROTEIN"/>
    <property type="match status" value="1"/>
</dbReference>
<dbReference type="GO" id="GO:0005634">
    <property type="term" value="C:nucleus"/>
    <property type="evidence" value="ECO:0007669"/>
    <property type="project" value="UniProtKB-SubCell"/>
</dbReference>
<evidence type="ECO:0000256" key="4">
    <source>
        <dbReference type="ARBA" id="ARBA00022771"/>
    </source>
</evidence>
<reference evidence="13" key="1">
    <citation type="journal article" date="2016" name="Nat. Commun.">
        <title>The channel catfish genome sequence provides insights into the evolution of scale formation in teleosts.</title>
        <authorList>
            <person name="Liu Z."/>
            <person name="Liu S."/>
            <person name="Yao J."/>
            <person name="Bao L."/>
            <person name="Zhang J."/>
            <person name="Li Y."/>
            <person name="Jiang C."/>
            <person name="Sun L."/>
            <person name="Wang R."/>
            <person name="Zhang Y."/>
            <person name="Zhou T."/>
            <person name="Zeng Q."/>
            <person name="Fu Q."/>
            <person name="Gao S."/>
            <person name="Li N."/>
            <person name="Koren S."/>
            <person name="Jiang Y."/>
            <person name="Zimin A."/>
            <person name="Xu P."/>
            <person name="Phillippy A.M."/>
            <person name="Geng X."/>
            <person name="Song L."/>
            <person name="Sun F."/>
            <person name="Li C."/>
            <person name="Wang X."/>
            <person name="Chen A."/>
            <person name="Jin Y."/>
            <person name="Yuan Z."/>
            <person name="Yang Y."/>
            <person name="Tan S."/>
            <person name="Peatman E."/>
            <person name="Lu J."/>
            <person name="Qin Z."/>
            <person name="Dunham R."/>
            <person name="Li Z."/>
            <person name="Sonstegard T."/>
            <person name="Feng J."/>
            <person name="Danzmann R.G."/>
            <person name="Schroeder S."/>
            <person name="Scheffler B."/>
            <person name="Duke M.V."/>
            <person name="Ballard L."/>
            <person name="Kucuktas H."/>
            <person name="Kaltenboeck L."/>
            <person name="Liu H."/>
            <person name="Armbruster J."/>
            <person name="Xie Y."/>
            <person name="Kirby M.L."/>
            <person name="Tian Y."/>
            <person name="Flanagan M.E."/>
            <person name="Mu W."/>
            <person name="Waldbieser G.C."/>
        </authorList>
    </citation>
    <scope>NUCLEOTIDE SEQUENCE [LARGE SCALE GENOMIC DNA]</scope>
    <source>
        <strain evidence="13">SDA103</strain>
    </source>
</reference>
<evidence type="ECO:0000256" key="11">
    <source>
        <dbReference type="SAM" id="MobiDB-lite"/>
    </source>
</evidence>
<feature type="compositionally biased region" description="Polar residues" evidence="11">
    <location>
        <begin position="18"/>
        <end position="43"/>
    </location>
</feature>
<dbReference type="InterPro" id="IPR013087">
    <property type="entry name" value="Znf_C2H2_type"/>
</dbReference>
<dbReference type="Proteomes" id="UP000221080">
    <property type="component" value="Chromosome 8"/>
</dbReference>
<dbReference type="KEGG" id="ipu:108269098"/>
<dbReference type="PROSITE" id="PS00028">
    <property type="entry name" value="ZINC_FINGER_C2H2_1"/>
    <property type="match status" value="8"/>
</dbReference>
<sequence>MMMHRMSPLMASDDSDNDVSLTPPSLGKTTEQRGSPKTLSLNELGQDADNASDGKDSPTEQKDGQSRTYSYMSPISSDVDDVPEKPEGGDRTKPAKSRSRKSSHQEKPRRRGSVRKTPGRSDIATVKSESELEDSVTEASRRMRRRAKTPRKGSDQESRNGVTKKAPTSRASGVGASEDKAAKESAERQTKNSRSERRRSDAAPFDDDEDVKEKPKKRRVKVTPKRKAQALINLLGESDQPAQPPEESRKPRVKEKEGASPRKAVPIECEICGRSIRCKAILERHMLSHTGEKPFGCDECGKHYTSSSNLRIHQLSHSGKMDYVCNECGQKFTHLPYLKRHLLRHAGKKMHICEHCGKGFIQKYHLLRHLLVHTKQTPHICDRCGMSFNRTDNLRLHLHSVHQIERDFPEAKPEKLYTCETCNKSFVSQASLEIHKRIHTGAMPYSCTVCSRQFKQSSHLYSHMFTHASEKPHACNLCELKFTRRTYLRKHKERVHVGAGELQSS</sequence>
<dbReference type="OMA" id="KHKERVH"/>
<evidence type="ECO:0000256" key="1">
    <source>
        <dbReference type="ARBA" id="ARBA00004123"/>
    </source>
</evidence>
<name>A0A2D0RHZ5_ICTPU</name>
<reference evidence="14" key="2">
    <citation type="submission" date="2025-08" db="UniProtKB">
        <authorList>
            <consortium name="RefSeq"/>
        </authorList>
    </citation>
    <scope>IDENTIFICATION</scope>
    <source>
        <tissue evidence="14">Blood</tissue>
    </source>
</reference>
<keyword evidence="13" id="KW-1185">Reference proteome</keyword>
<feature type="domain" description="C2H2-type" evidence="12">
    <location>
        <begin position="473"/>
        <end position="501"/>
    </location>
</feature>
<evidence type="ECO:0000256" key="2">
    <source>
        <dbReference type="ARBA" id="ARBA00022723"/>
    </source>
</evidence>
<keyword evidence="8" id="KW-0804">Transcription</keyword>
<protein>
    <submittedName>
        <fullName evidence="14">Zinc finger protein 37 isoform X1</fullName>
    </submittedName>
</protein>
<feature type="compositionally biased region" description="Basic and acidic residues" evidence="11">
    <location>
        <begin position="246"/>
        <end position="260"/>
    </location>
</feature>
<evidence type="ECO:0000313" key="14">
    <source>
        <dbReference type="RefSeq" id="XP_017330153.1"/>
    </source>
</evidence>
<feature type="compositionally biased region" description="Basic and acidic residues" evidence="11">
    <location>
        <begin position="52"/>
        <end position="65"/>
    </location>
</feature>
<dbReference type="PROSITE" id="PS50157">
    <property type="entry name" value="ZINC_FINGER_C2H2_2"/>
    <property type="match status" value="8"/>
</dbReference>
<keyword evidence="3" id="KW-0677">Repeat</keyword>
<dbReference type="SMART" id="SM00355">
    <property type="entry name" value="ZnF_C2H2"/>
    <property type="match status" value="8"/>
</dbReference>
<dbReference type="FunFam" id="3.30.160.60:FF:000087">
    <property type="entry name" value="Zinc finger protein 354B"/>
    <property type="match status" value="1"/>
</dbReference>
<evidence type="ECO:0000259" key="12">
    <source>
        <dbReference type="PROSITE" id="PS50157"/>
    </source>
</evidence>
<comment type="subcellular location">
    <subcellularLocation>
        <location evidence="1">Nucleus</location>
    </subcellularLocation>
</comment>
<proteinExistence type="predicted"/>
<dbReference type="GO" id="GO:0003677">
    <property type="term" value="F:DNA binding"/>
    <property type="evidence" value="ECO:0007669"/>
    <property type="project" value="UniProtKB-KW"/>
</dbReference>
<evidence type="ECO:0000256" key="3">
    <source>
        <dbReference type="ARBA" id="ARBA00022737"/>
    </source>
</evidence>
<evidence type="ECO:0000256" key="5">
    <source>
        <dbReference type="ARBA" id="ARBA00022833"/>
    </source>
</evidence>
<feature type="domain" description="C2H2-type" evidence="12">
    <location>
        <begin position="267"/>
        <end position="294"/>
    </location>
</feature>
<dbReference type="Pfam" id="PF00096">
    <property type="entry name" value="zf-C2H2"/>
    <property type="match status" value="6"/>
</dbReference>
<gene>
    <name evidence="14" type="primary">LOC108269098</name>
</gene>
<evidence type="ECO:0000256" key="9">
    <source>
        <dbReference type="ARBA" id="ARBA00023242"/>
    </source>
</evidence>
<dbReference type="PANTHER" id="PTHR16515:SF66">
    <property type="entry name" value="C2H2-TYPE DOMAIN-CONTAINING PROTEIN"/>
    <property type="match status" value="1"/>
</dbReference>
<accession>A0A2D0RHZ5</accession>
<feature type="domain" description="C2H2-type" evidence="12">
    <location>
        <begin position="417"/>
        <end position="444"/>
    </location>
</feature>
<keyword evidence="7" id="KW-0238">DNA-binding</keyword>
<feature type="domain" description="C2H2-type" evidence="12">
    <location>
        <begin position="295"/>
        <end position="322"/>
    </location>
</feature>
<dbReference type="SUPFAM" id="SSF57667">
    <property type="entry name" value="beta-beta-alpha zinc fingers"/>
    <property type="match status" value="5"/>
</dbReference>
<organism evidence="13 14">
    <name type="scientific">Ictalurus punctatus</name>
    <name type="common">Channel catfish</name>
    <name type="synonym">Silurus punctatus</name>
    <dbReference type="NCBI Taxonomy" id="7998"/>
    <lineage>
        <taxon>Eukaryota</taxon>
        <taxon>Metazoa</taxon>
        <taxon>Chordata</taxon>
        <taxon>Craniata</taxon>
        <taxon>Vertebrata</taxon>
        <taxon>Euteleostomi</taxon>
        <taxon>Actinopterygii</taxon>
        <taxon>Neopterygii</taxon>
        <taxon>Teleostei</taxon>
        <taxon>Ostariophysi</taxon>
        <taxon>Siluriformes</taxon>
        <taxon>Ictaluridae</taxon>
        <taxon>Ictalurus</taxon>
    </lineage>
</organism>
<dbReference type="Gene3D" id="3.30.160.60">
    <property type="entry name" value="Classic Zinc Finger"/>
    <property type="match status" value="8"/>
</dbReference>
<feature type="compositionally biased region" description="Basic residues" evidence="11">
    <location>
        <begin position="94"/>
        <end position="118"/>
    </location>
</feature>
<keyword evidence="5" id="KW-0862">Zinc</keyword>
<keyword evidence="6" id="KW-0805">Transcription regulation</keyword>
<evidence type="ECO:0000256" key="8">
    <source>
        <dbReference type="ARBA" id="ARBA00023163"/>
    </source>
</evidence>
<dbReference type="GO" id="GO:0008270">
    <property type="term" value="F:zinc ion binding"/>
    <property type="evidence" value="ECO:0007669"/>
    <property type="project" value="UniProtKB-KW"/>
</dbReference>
<dbReference type="FunFam" id="3.30.160.60:FF:000624">
    <property type="entry name" value="zinc finger protein 697"/>
    <property type="match status" value="1"/>
</dbReference>
<dbReference type="RefSeq" id="XP_017330153.1">
    <property type="nucleotide sequence ID" value="XM_017474664.3"/>
</dbReference>
<evidence type="ECO:0000256" key="10">
    <source>
        <dbReference type="PROSITE-ProRule" id="PRU00042"/>
    </source>
</evidence>
<dbReference type="AlphaFoldDB" id="A0A2D0RHZ5"/>
<evidence type="ECO:0000256" key="6">
    <source>
        <dbReference type="ARBA" id="ARBA00023015"/>
    </source>
</evidence>
<feature type="compositionally biased region" description="Basic residues" evidence="11">
    <location>
        <begin position="142"/>
        <end position="151"/>
    </location>
</feature>
<feature type="domain" description="C2H2-type" evidence="12">
    <location>
        <begin position="351"/>
        <end position="378"/>
    </location>
</feature>
<feature type="domain" description="C2H2-type" evidence="12">
    <location>
        <begin position="379"/>
        <end position="407"/>
    </location>
</feature>
<keyword evidence="2" id="KW-0479">Metal-binding</keyword>
<keyword evidence="4 10" id="KW-0863">Zinc-finger</keyword>
<dbReference type="FunFam" id="3.30.160.60:FF:000100">
    <property type="entry name" value="Zinc finger 45-like"/>
    <property type="match status" value="1"/>
</dbReference>